<feature type="transmembrane region" description="Helical" evidence="7">
    <location>
        <begin position="88"/>
        <end position="107"/>
    </location>
</feature>
<dbReference type="PANTHER" id="PTHR13439:SF4">
    <property type="entry name" value="TLC DOMAIN-CONTAINING PROTEIN"/>
    <property type="match status" value="1"/>
</dbReference>
<gene>
    <name evidence="10" type="primary">LOC108668660</name>
</gene>
<feature type="transmembrane region" description="Helical" evidence="7">
    <location>
        <begin position="127"/>
        <end position="146"/>
    </location>
</feature>
<reference evidence="10" key="1">
    <citation type="submission" date="2025-08" db="UniProtKB">
        <authorList>
            <consortium name="RefSeq"/>
        </authorList>
    </citation>
    <scope>IDENTIFICATION</scope>
    <source>
        <tissue evidence="10">Whole organism</tissue>
    </source>
</reference>
<feature type="transmembrane region" description="Helical" evidence="7">
    <location>
        <begin position="6"/>
        <end position="26"/>
    </location>
</feature>
<dbReference type="GeneID" id="108668660"/>
<evidence type="ECO:0000259" key="8">
    <source>
        <dbReference type="PROSITE" id="PS50922"/>
    </source>
</evidence>
<dbReference type="PANTHER" id="PTHR13439">
    <property type="entry name" value="CT120 PROTEIN"/>
    <property type="match status" value="1"/>
</dbReference>
<evidence type="ECO:0000256" key="1">
    <source>
        <dbReference type="ARBA" id="ARBA00004141"/>
    </source>
</evidence>
<dbReference type="OMA" id="YCISRIF"/>
<dbReference type="GO" id="GO:0071709">
    <property type="term" value="P:membrane assembly"/>
    <property type="evidence" value="ECO:0007669"/>
    <property type="project" value="TreeGrafter"/>
</dbReference>
<sequence>MEVNRYFCVAFGAVFFFMTSKLLRLLQPSQISCARQAWKWKNAANSFLHSIITGVGALCCFYEHPAMAEDLISSHTKGGLGLVSFSVGLKYAIVALLVEVNSIFLHYRQLLVVEGMSRCSSQYRLTALFNVATFLVFRIAVLGWMTRWLVLHSDMVPLAVYTLGSIAMAIIVLMNIILFFRILIVDFFRQHKNKTAQDQSRDEARCEHRSGASMTQSSSSIYAPQAEMHID</sequence>
<evidence type="ECO:0000256" key="5">
    <source>
        <dbReference type="PROSITE-ProRule" id="PRU00205"/>
    </source>
</evidence>
<feature type="transmembrane region" description="Helical" evidence="7">
    <location>
        <begin position="47"/>
        <end position="68"/>
    </location>
</feature>
<comment type="subcellular location">
    <subcellularLocation>
        <location evidence="1">Membrane</location>
        <topology evidence="1">Multi-pass membrane protein</topology>
    </subcellularLocation>
</comment>
<accession>A0A8B7NCX2</accession>
<evidence type="ECO:0000313" key="10">
    <source>
        <dbReference type="RefSeq" id="XP_018011391.1"/>
    </source>
</evidence>
<evidence type="ECO:0000256" key="3">
    <source>
        <dbReference type="ARBA" id="ARBA00022989"/>
    </source>
</evidence>
<dbReference type="PROSITE" id="PS50922">
    <property type="entry name" value="TLC"/>
    <property type="match status" value="1"/>
</dbReference>
<evidence type="ECO:0000256" key="6">
    <source>
        <dbReference type="SAM" id="MobiDB-lite"/>
    </source>
</evidence>
<feature type="region of interest" description="Disordered" evidence="6">
    <location>
        <begin position="198"/>
        <end position="220"/>
    </location>
</feature>
<evidence type="ECO:0000256" key="7">
    <source>
        <dbReference type="SAM" id="Phobius"/>
    </source>
</evidence>
<keyword evidence="2 5" id="KW-0812">Transmembrane</keyword>
<feature type="compositionally biased region" description="Basic and acidic residues" evidence="6">
    <location>
        <begin position="199"/>
        <end position="210"/>
    </location>
</feature>
<dbReference type="GO" id="GO:0097035">
    <property type="term" value="P:regulation of membrane lipid distribution"/>
    <property type="evidence" value="ECO:0007669"/>
    <property type="project" value="TreeGrafter"/>
</dbReference>
<dbReference type="AlphaFoldDB" id="A0A8B7NCX2"/>
<feature type="domain" description="TLC" evidence="8">
    <location>
        <begin position="1"/>
        <end position="191"/>
    </location>
</feature>
<keyword evidence="4 5" id="KW-0472">Membrane</keyword>
<keyword evidence="9" id="KW-1185">Reference proteome</keyword>
<dbReference type="InterPro" id="IPR006634">
    <property type="entry name" value="TLC-dom"/>
</dbReference>
<dbReference type="Pfam" id="PF03798">
    <property type="entry name" value="TRAM_LAG1_CLN8"/>
    <property type="match status" value="1"/>
</dbReference>
<dbReference type="RefSeq" id="XP_018011391.1">
    <property type="nucleotide sequence ID" value="XM_018155902.2"/>
</dbReference>
<proteinExistence type="predicted"/>
<dbReference type="GO" id="GO:0005886">
    <property type="term" value="C:plasma membrane"/>
    <property type="evidence" value="ECO:0007669"/>
    <property type="project" value="TreeGrafter"/>
</dbReference>
<evidence type="ECO:0000256" key="2">
    <source>
        <dbReference type="ARBA" id="ARBA00022692"/>
    </source>
</evidence>
<dbReference type="GO" id="GO:0055091">
    <property type="term" value="P:phospholipid homeostasis"/>
    <property type="evidence" value="ECO:0007669"/>
    <property type="project" value="TreeGrafter"/>
</dbReference>
<organism evidence="9 10">
    <name type="scientific">Hyalella azteca</name>
    <name type="common">Amphipod</name>
    <dbReference type="NCBI Taxonomy" id="294128"/>
    <lineage>
        <taxon>Eukaryota</taxon>
        <taxon>Metazoa</taxon>
        <taxon>Ecdysozoa</taxon>
        <taxon>Arthropoda</taxon>
        <taxon>Crustacea</taxon>
        <taxon>Multicrustacea</taxon>
        <taxon>Malacostraca</taxon>
        <taxon>Eumalacostraca</taxon>
        <taxon>Peracarida</taxon>
        <taxon>Amphipoda</taxon>
        <taxon>Senticaudata</taxon>
        <taxon>Talitrida</taxon>
        <taxon>Talitroidea</taxon>
        <taxon>Hyalellidae</taxon>
        <taxon>Hyalella</taxon>
    </lineage>
</organism>
<dbReference type="Proteomes" id="UP000694843">
    <property type="component" value="Unplaced"/>
</dbReference>
<evidence type="ECO:0000256" key="4">
    <source>
        <dbReference type="ARBA" id="ARBA00023136"/>
    </source>
</evidence>
<feature type="transmembrane region" description="Helical" evidence="7">
    <location>
        <begin position="158"/>
        <end position="184"/>
    </location>
</feature>
<dbReference type="KEGG" id="hazt:108668660"/>
<dbReference type="OrthoDB" id="10266980at2759"/>
<dbReference type="GO" id="GO:0007009">
    <property type="term" value="P:plasma membrane organization"/>
    <property type="evidence" value="ECO:0007669"/>
    <property type="project" value="TreeGrafter"/>
</dbReference>
<dbReference type="InterPro" id="IPR050846">
    <property type="entry name" value="TLCD"/>
</dbReference>
<protein>
    <submittedName>
        <fullName evidence="10">TLC domain-containing protein 2</fullName>
    </submittedName>
</protein>
<keyword evidence="3 7" id="KW-1133">Transmembrane helix</keyword>
<evidence type="ECO:0000313" key="9">
    <source>
        <dbReference type="Proteomes" id="UP000694843"/>
    </source>
</evidence>
<name>A0A8B7NCX2_HYAAZ</name>